<dbReference type="InterPro" id="IPR002549">
    <property type="entry name" value="AI-2E-like"/>
</dbReference>
<evidence type="ECO:0000256" key="5">
    <source>
        <dbReference type="ARBA" id="ARBA00023136"/>
    </source>
</evidence>
<evidence type="ECO:0000256" key="1">
    <source>
        <dbReference type="ARBA" id="ARBA00004141"/>
    </source>
</evidence>
<proteinExistence type="inferred from homology"/>
<evidence type="ECO:0000256" key="6">
    <source>
        <dbReference type="SAM" id="Phobius"/>
    </source>
</evidence>
<dbReference type="STRING" id="1121455.SAMN02745728_00682"/>
<dbReference type="RefSeq" id="WP_072696373.1">
    <property type="nucleotide sequence ID" value="NZ_FRDI01000003.1"/>
</dbReference>
<accession>A0A1M7SAA9</accession>
<feature type="transmembrane region" description="Helical" evidence="6">
    <location>
        <begin position="283"/>
        <end position="305"/>
    </location>
</feature>
<feature type="transmembrane region" description="Helical" evidence="6">
    <location>
        <begin position="350"/>
        <end position="373"/>
    </location>
</feature>
<protein>
    <submittedName>
        <fullName evidence="7">Predicted PurR-regulated permease PerM</fullName>
    </submittedName>
</protein>
<evidence type="ECO:0000313" key="7">
    <source>
        <dbReference type="EMBL" id="SHN55519.1"/>
    </source>
</evidence>
<evidence type="ECO:0000256" key="2">
    <source>
        <dbReference type="ARBA" id="ARBA00009773"/>
    </source>
</evidence>
<organism evidence="7 8">
    <name type="scientific">Desulfovibrio litoralis DSM 11393</name>
    <dbReference type="NCBI Taxonomy" id="1121455"/>
    <lineage>
        <taxon>Bacteria</taxon>
        <taxon>Pseudomonadati</taxon>
        <taxon>Thermodesulfobacteriota</taxon>
        <taxon>Desulfovibrionia</taxon>
        <taxon>Desulfovibrionales</taxon>
        <taxon>Desulfovibrionaceae</taxon>
        <taxon>Desulfovibrio</taxon>
    </lineage>
</organism>
<evidence type="ECO:0000256" key="4">
    <source>
        <dbReference type="ARBA" id="ARBA00022989"/>
    </source>
</evidence>
<feature type="transmembrane region" description="Helical" evidence="6">
    <location>
        <begin position="256"/>
        <end position="277"/>
    </location>
</feature>
<evidence type="ECO:0000313" key="8">
    <source>
        <dbReference type="Proteomes" id="UP000186469"/>
    </source>
</evidence>
<keyword evidence="3 6" id="KW-0812">Transmembrane</keyword>
<sequence length="399" mass="44535">MYKNNKKKNSGNQISNKQASSITIDSDNQVKNKDLKNEDSTQQAKVMRWGLLALLFYALYLSFNLIQPFLNTIIFSIVFAGAFHPIYSKLKDKLSGPEGFKESFAAIIVVLGMFFLIGIPAILFIRSFVMQATVSISAITEWLNSNDVQQELLNLWEPLVAFVEEHYPFIDLKSINLHESLIEISRQTGQYLLQAGSALFRNTTIFIIHLMLLLFMLFFLLKDGSRMVRAVKYLSPLKAEQGDKILHNLRQVSKAVLLDGFLVASLQGLAGGIGLSMVGVPGLFWGTVMGFAALIPVVGISLVWLPVATYLAFTGEWVTASLFALYNLAFVSSIDTVLRPYLMKGVMNASIFFIFVSILGGVNLFGIVGLLYGPMILTFTTVMLRIYTDEFSEFLNHDK</sequence>
<feature type="transmembrane region" description="Helical" evidence="6">
    <location>
        <begin position="46"/>
        <end position="63"/>
    </location>
</feature>
<dbReference type="AlphaFoldDB" id="A0A1M7SAA9"/>
<comment type="subcellular location">
    <subcellularLocation>
        <location evidence="1">Membrane</location>
        <topology evidence="1">Multi-pass membrane protein</topology>
    </subcellularLocation>
</comment>
<gene>
    <name evidence="7" type="ORF">SAMN02745728_00682</name>
</gene>
<keyword evidence="4 6" id="KW-1133">Transmembrane helix</keyword>
<dbReference type="GO" id="GO:0016020">
    <property type="term" value="C:membrane"/>
    <property type="evidence" value="ECO:0007669"/>
    <property type="project" value="UniProtKB-SubCell"/>
</dbReference>
<keyword evidence="5 6" id="KW-0472">Membrane</keyword>
<evidence type="ECO:0000256" key="3">
    <source>
        <dbReference type="ARBA" id="ARBA00022692"/>
    </source>
</evidence>
<reference evidence="7 8" key="1">
    <citation type="submission" date="2016-12" db="EMBL/GenBank/DDBJ databases">
        <authorList>
            <person name="Song W.-J."/>
            <person name="Kurnit D.M."/>
        </authorList>
    </citation>
    <scope>NUCLEOTIDE SEQUENCE [LARGE SCALE GENOMIC DNA]</scope>
    <source>
        <strain evidence="7 8">DSM 11393</strain>
    </source>
</reference>
<dbReference type="Proteomes" id="UP000186469">
    <property type="component" value="Unassembled WGS sequence"/>
</dbReference>
<comment type="similarity">
    <text evidence="2">Belongs to the autoinducer-2 exporter (AI-2E) (TC 2.A.86) family.</text>
</comment>
<keyword evidence="8" id="KW-1185">Reference proteome</keyword>
<name>A0A1M7SAA9_9BACT</name>
<dbReference type="PANTHER" id="PTHR21716">
    <property type="entry name" value="TRANSMEMBRANE PROTEIN"/>
    <property type="match status" value="1"/>
</dbReference>
<dbReference type="EMBL" id="FRDI01000003">
    <property type="protein sequence ID" value="SHN55519.1"/>
    <property type="molecule type" value="Genomic_DNA"/>
</dbReference>
<dbReference type="PANTHER" id="PTHR21716:SF4">
    <property type="entry name" value="TRANSMEMBRANE PROTEIN 245"/>
    <property type="match status" value="1"/>
</dbReference>
<feature type="transmembrane region" description="Helical" evidence="6">
    <location>
        <begin position="199"/>
        <end position="221"/>
    </location>
</feature>
<dbReference type="OrthoDB" id="9773730at2"/>
<feature type="transmembrane region" description="Helical" evidence="6">
    <location>
        <begin position="103"/>
        <end position="125"/>
    </location>
</feature>
<dbReference type="Pfam" id="PF01594">
    <property type="entry name" value="AI-2E_transport"/>
    <property type="match status" value="1"/>
</dbReference>
<feature type="transmembrane region" description="Helical" evidence="6">
    <location>
        <begin position="317"/>
        <end position="338"/>
    </location>
</feature>